<name>R7UKH8_CAPTE</name>
<dbReference type="Proteomes" id="UP000014760">
    <property type="component" value="Unassembled WGS sequence"/>
</dbReference>
<evidence type="ECO:0000313" key="3">
    <source>
        <dbReference type="Proteomes" id="UP000014760"/>
    </source>
</evidence>
<dbReference type="EMBL" id="AMQN01045238">
    <property type="status" value="NOT_ANNOTATED_CDS"/>
    <property type="molecule type" value="Genomic_DNA"/>
</dbReference>
<keyword evidence="3" id="KW-1185">Reference proteome</keyword>
<accession>R7UKH8</accession>
<dbReference type="STRING" id="283909.R7UKH8"/>
<dbReference type="OMA" id="QIVMTER"/>
<evidence type="ECO:0000313" key="2">
    <source>
        <dbReference type="EnsemblMetazoa" id="CapteP204594"/>
    </source>
</evidence>
<sequence>MHPKLNITINGQMISGKQSLINAVTITDEAGGKADQIDLSLVREGIDPPPAGASIEASFGVGDQMISLGAFKVDEVTTSGSKGGHKMSVKGTAADMGSGIKAERTEVYDGKTIAEIVESAAGRAGLEAVVAPAYQNQKLDQIHQRTESDMHLLTRLSKRFNATFKIADGKMIFTERGKGLGPDGKPRARITLTPDSLISYSWK</sequence>
<dbReference type="SUPFAM" id="SSF69279">
    <property type="entry name" value="Phage tail proteins"/>
    <property type="match status" value="1"/>
</dbReference>
<reference evidence="3" key="1">
    <citation type="submission" date="2012-12" db="EMBL/GenBank/DDBJ databases">
        <authorList>
            <person name="Hellsten U."/>
            <person name="Grimwood J."/>
            <person name="Chapman J.A."/>
            <person name="Shapiro H."/>
            <person name="Aerts A."/>
            <person name="Otillar R.P."/>
            <person name="Terry A.Y."/>
            <person name="Boore J.L."/>
            <person name="Simakov O."/>
            <person name="Marletaz F."/>
            <person name="Cho S.-J."/>
            <person name="Edsinger-Gonzales E."/>
            <person name="Havlak P."/>
            <person name="Kuo D.-H."/>
            <person name="Larsson T."/>
            <person name="Lv J."/>
            <person name="Arendt D."/>
            <person name="Savage R."/>
            <person name="Osoegawa K."/>
            <person name="de Jong P."/>
            <person name="Lindberg D.R."/>
            <person name="Seaver E.C."/>
            <person name="Weisblat D.A."/>
            <person name="Putnam N.H."/>
            <person name="Grigoriev I.V."/>
            <person name="Rokhsar D.S."/>
        </authorList>
    </citation>
    <scope>NUCLEOTIDE SEQUENCE</scope>
    <source>
        <strain evidence="3">I ESC-2004</strain>
    </source>
</reference>
<proteinExistence type="predicted"/>
<gene>
    <name evidence="1" type="ORF">CAPTEDRAFT_204594</name>
</gene>
<dbReference type="EMBL" id="KB302893">
    <property type="protein sequence ID" value="ELU03787.1"/>
    <property type="molecule type" value="Genomic_DNA"/>
</dbReference>
<feature type="non-terminal residue" evidence="1">
    <location>
        <position position="203"/>
    </location>
</feature>
<evidence type="ECO:0000313" key="1">
    <source>
        <dbReference type="EMBL" id="ELU03787.1"/>
    </source>
</evidence>
<reference evidence="2" key="3">
    <citation type="submission" date="2015-06" db="UniProtKB">
        <authorList>
            <consortium name="EnsemblMetazoa"/>
        </authorList>
    </citation>
    <scope>IDENTIFICATION</scope>
</reference>
<dbReference type="HOGENOM" id="CLU_037957_5_1_1"/>
<protein>
    <submittedName>
        <fullName evidence="1 2">Uncharacterized protein</fullName>
    </submittedName>
</protein>
<dbReference type="EnsemblMetazoa" id="CapteT204594">
    <property type="protein sequence ID" value="CapteP204594"/>
    <property type="gene ID" value="CapteG204594"/>
</dbReference>
<dbReference type="AlphaFoldDB" id="R7UKH8"/>
<organism evidence="1">
    <name type="scientific">Capitella teleta</name>
    <name type="common">Polychaete worm</name>
    <dbReference type="NCBI Taxonomy" id="283909"/>
    <lineage>
        <taxon>Eukaryota</taxon>
        <taxon>Metazoa</taxon>
        <taxon>Spiralia</taxon>
        <taxon>Lophotrochozoa</taxon>
        <taxon>Annelida</taxon>
        <taxon>Polychaeta</taxon>
        <taxon>Sedentaria</taxon>
        <taxon>Scolecida</taxon>
        <taxon>Capitellidae</taxon>
        <taxon>Capitella</taxon>
    </lineage>
</organism>
<reference evidence="1 3" key="2">
    <citation type="journal article" date="2013" name="Nature">
        <title>Insights into bilaterian evolution from three spiralian genomes.</title>
        <authorList>
            <person name="Simakov O."/>
            <person name="Marletaz F."/>
            <person name="Cho S.J."/>
            <person name="Edsinger-Gonzales E."/>
            <person name="Havlak P."/>
            <person name="Hellsten U."/>
            <person name="Kuo D.H."/>
            <person name="Larsson T."/>
            <person name="Lv J."/>
            <person name="Arendt D."/>
            <person name="Savage R."/>
            <person name="Osoegawa K."/>
            <person name="de Jong P."/>
            <person name="Grimwood J."/>
            <person name="Chapman J.A."/>
            <person name="Shapiro H."/>
            <person name="Aerts A."/>
            <person name="Otillar R.P."/>
            <person name="Terry A.Y."/>
            <person name="Boore J.L."/>
            <person name="Grigoriev I.V."/>
            <person name="Lindberg D.R."/>
            <person name="Seaver E.C."/>
            <person name="Weisblat D.A."/>
            <person name="Putnam N.H."/>
            <person name="Rokhsar D.S."/>
        </authorList>
    </citation>
    <scope>NUCLEOTIDE SEQUENCE</scope>
    <source>
        <strain evidence="1 3">I ESC-2004</strain>
    </source>
</reference>